<dbReference type="PIRSF" id="PIRSF002741">
    <property type="entry name" value="MppA"/>
    <property type="match status" value="1"/>
</dbReference>
<evidence type="ECO:0000313" key="6">
    <source>
        <dbReference type="EMBL" id="EGO65224.1"/>
    </source>
</evidence>
<dbReference type="PANTHER" id="PTHR30290">
    <property type="entry name" value="PERIPLASMIC BINDING COMPONENT OF ABC TRANSPORTER"/>
    <property type="match status" value="1"/>
</dbReference>
<dbReference type="RefSeq" id="WP_004093104.1">
    <property type="nucleotide sequence ID" value="NZ_AFGF01000025.1"/>
</dbReference>
<dbReference type="Gene3D" id="3.40.190.10">
    <property type="entry name" value="Periplasmic binding protein-like II"/>
    <property type="match status" value="1"/>
</dbReference>
<dbReference type="CDD" id="cd08518">
    <property type="entry name" value="PBP2_NikA_DppA_OppA_like_19"/>
    <property type="match status" value="1"/>
</dbReference>
<dbReference type="InterPro" id="IPR023765">
    <property type="entry name" value="SBP_5_CS"/>
</dbReference>
<organism evidence="6 7">
    <name type="scientific">Acetonema longum DSM 6540</name>
    <dbReference type="NCBI Taxonomy" id="1009370"/>
    <lineage>
        <taxon>Bacteria</taxon>
        <taxon>Bacillati</taxon>
        <taxon>Bacillota</taxon>
        <taxon>Negativicutes</taxon>
        <taxon>Acetonemataceae</taxon>
        <taxon>Acetonema</taxon>
    </lineage>
</organism>
<dbReference type="GO" id="GO:0042597">
    <property type="term" value="C:periplasmic space"/>
    <property type="evidence" value="ECO:0007669"/>
    <property type="project" value="UniProtKB-ARBA"/>
</dbReference>
<feature type="domain" description="Solute-binding protein family 5" evidence="5">
    <location>
        <begin position="74"/>
        <end position="429"/>
    </location>
</feature>
<dbReference type="STRING" id="1009370.ALO_03981"/>
<dbReference type="eggNOG" id="COG0747">
    <property type="taxonomic scope" value="Bacteria"/>
</dbReference>
<dbReference type="SUPFAM" id="SSF53850">
    <property type="entry name" value="Periplasmic binding protein-like II"/>
    <property type="match status" value="1"/>
</dbReference>
<dbReference type="EMBL" id="AFGF01000025">
    <property type="protein sequence ID" value="EGO65224.1"/>
    <property type="molecule type" value="Genomic_DNA"/>
</dbReference>
<sequence length="526" mass="59044">MNKGWNVFWMIVLVLPMLVSCGRVEPVQNEKEEVTISVGDLALSQKYDPIAGYGVWFPPLFHSSLVKVNHHNQIESDLAEKYEVSSDGLEYTFYLRKGVKFSDGSPLKASDIIFTFRKAQATPSSADTSMIEKTTVIDDNTVVFRLTRPWSMFPYNVSEIGIVPEKSYDENYIKNPIGSGPWKMVHFEREQQLIIEANEHYYGPKPKLKRVTIIKLDEDAALAAAQSGKLDLLWINAEYGKHKVAGMRLAEIPTISGLVFNLPTTPEYTDEKGFVRGNRVTADPAIRKALNIGIDRKRIIENAFNGFGTVATGFSPKLPWANPEALFSDNRREEANQILAEAGWLDADGDGIREKDGIKAEFVITGRSSDLEVYNLAVAAAEDAKQLGIHIIAKSEAKSEALKNAPRIPTGWIIGRYTPLEFYRYYESNQIGAAGYGNPAGYRNPASDEYAAKALRALSQEEANRNWRLAQWDGKNGVLNDYPYWWIAYSSMVFFVRDGLDLGEQGAPHRTQGAMVLSNLHEWEWK</sequence>
<dbReference type="Gene3D" id="3.10.105.10">
    <property type="entry name" value="Dipeptide-binding Protein, Domain 3"/>
    <property type="match status" value="1"/>
</dbReference>
<dbReference type="GO" id="GO:1904680">
    <property type="term" value="F:peptide transmembrane transporter activity"/>
    <property type="evidence" value="ECO:0007669"/>
    <property type="project" value="TreeGrafter"/>
</dbReference>
<comment type="subcellular location">
    <subcellularLocation>
        <location evidence="1">Cell membrane</location>
        <topology evidence="1">Lipid-anchor</topology>
    </subcellularLocation>
</comment>
<evidence type="ECO:0000256" key="1">
    <source>
        <dbReference type="ARBA" id="ARBA00004193"/>
    </source>
</evidence>
<dbReference type="GO" id="GO:0043190">
    <property type="term" value="C:ATP-binding cassette (ABC) transporter complex"/>
    <property type="evidence" value="ECO:0007669"/>
    <property type="project" value="InterPro"/>
</dbReference>
<dbReference type="Proteomes" id="UP000003240">
    <property type="component" value="Unassembled WGS sequence"/>
</dbReference>
<dbReference type="PROSITE" id="PS01040">
    <property type="entry name" value="SBP_BACTERIAL_5"/>
    <property type="match status" value="1"/>
</dbReference>
<dbReference type="PROSITE" id="PS51257">
    <property type="entry name" value="PROKAR_LIPOPROTEIN"/>
    <property type="match status" value="1"/>
</dbReference>
<evidence type="ECO:0000256" key="2">
    <source>
        <dbReference type="ARBA" id="ARBA00005695"/>
    </source>
</evidence>
<dbReference type="InterPro" id="IPR030678">
    <property type="entry name" value="Peptide/Ni-bd"/>
</dbReference>
<dbReference type="InterPro" id="IPR000914">
    <property type="entry name" value="SBP_5_dom"/>
</dbReference>
<dbReference type="AlphaFoldDB" id="F7NFG9"/>
<dbReference type="PANTHER" id="PTHR30290:SF9">
    <property type="entry name" value="OLIGOPEPTIDE-BINDING PROTEIN APPA"/>
    <property type="match status" value="1"/>
</dbReference>
<evidence type="ECO:0000313" key="7">
    <source>
        <dbReference type="Proteomes" id="UP000003240"/>
    </source>
</evidence>
<evidence type="ECO:0000259" key="5">
    <source>
        <dbReference type="Pfam" id="PF00496"/>
    </source>
</evidence>
<reference evidence="6 7" key="1">
    <citation type="journal article" date="2011" name="EMBO J.">
        <title>Structural diversity of bacterial flagellar motors.</title>
        <authorList>
            <person name="Chen S."/>
            <person name="Beeby M."/>
            <person name="Murphy G.E."/>
            <person name="Leadbetter J.R."/>
            <person name="Hendrixson D.R."/>
            <person name="Briegel A."/>
            <person name="Li Z."/>
            <person name="Shi J."/>
            <person name="Tocheva E.I."/>
            <person name="Muller A."/>
            <person name="Dobro M.J."/>
            <person name="Jensen G.J."/>
        </authorList>
    </citation>
    <scope>NUCLEOTIDE SEQUENCE [LARGE SCALE GENOMIC DNA]</scope>
    <source>
        <strain evidence="6 7">DSM 6540</strain>
    </source>
</reference>
<accession>F7NFG9</accession>
<dbReference type="OrthoDB" id="9796817at2"/>
<evidence type="ECO:0000256" key="4">
    <source>
        <dbReference type="ARBA" id="ARBA00022729"/>
    </source>
</evidence>
<keyword evidence="3" id="KW-0813">Transport</keyword>
<protein>
    <submittedName>
        <fullName evidence="6">Extracellular solute-binding protein family 5</fullName>
    </submittedName>
</protein>
<evidence type="ECO:0000256" key="3">
    <source>
        <dbReference type="ARBA" id="ARBA00022448"/>
    </source>
</evidence>
<dbReference type="Pfam" id="PF00496">
    <property type="entry name" value="SBP_bac_5"/>
    <property type="match status" value="1"/>
</dbReference>
<keyword evidence="4" id="KW-0732">Signal</keyword>
<gene>
    <name evidence="6" type="ORF">ALO_03981</name>
</gene>
<comment type="similarity">
    <text evidence="2">Belongs to the bacterial solute-binding protein 5 family.</text>
</comment>
<keyword evidence="7" id="KW-1185">Reference proteome</keyword>
<dbReference type="GO" id="GO:0015833">
    <property type="term" value="P:peptide transport"/>
    <property type="evidence" value="ECO:0007669"/>
    <property type="project" value="TreeGrafter"/>
</dbReference>
<comment type="caution">
    <text evidence="6">The sequence shown here is derived from an EMBL/GenBank/DDBJ whole genome shotgun (WGS) entry which is preliminary data.</text>
</comment>
<dbReference type="InterPro" id="IPR039424">
    <property type="entry name" value="SBP_5"/>
</dbReference>
<name>F7NFG9_9FIRM</name>
<proteinExistence type="inferred from homology"/>